<protein>
    <submittedName>
        <fullName evidence="3">TRAUB domain-containing protein</fullName>
    </submittedName>
</protein>
<dbReference type="WBParaSite" id="Pan_g8937.t1">
    <property type="protein sequence ID" value="Pan_g8937.t1"/>
    <property type="gene ID" value="Pan_g8937"/>
</dbReference>
<proteinExistence type="predicted"/>
<name>A0A7E4WCN9_PANRE</name>
<accession>A0A7E4WCN9</accession>
<evidence type="ECO:0000313" key="2">
    <source>
        <dbReference type="Proteomes" id="UP000492821"/>
    </source>
</evidence>
<keyword evidence="2" id="KW-1185">Reference proteome</keyword>
<feature type="compositionally biased region" description="Polar residues" evidence="1">
    <location>
        <begin position="206"/>
        <end position="224"/>
    </location>
</feature>
<sequence>MTFFDDSTTTYFEDSGIGDDISSTTSTATVHRDRDDIEQEKRHARRLVQTERDFINEMIYIDEGESDEDLDPETTSSGSAEFETKRLKSKVADLHATCEAIFYEREEYRRESEAIKAQLPQVIKSKAQWHTHAMTLHEVAWAICHLATLKVGDSADQTAKNLLTWTSFGSVNNVNKSERLSFDPVNHGPRDDVSFRPDQSTHYDTKSASFCNSPKSNRQRPSSVSSQFKSVLRSCMNQLPRSNSASRVLNRSLIS</sequence>
<feature type="region of interest" description="Disordered" evidence="1">
    <location>
        <begin position="179"/>
        <end position="224"/>
    </location>
</feature>
<reference evidence="2" key="1">
    <citation type="journal article" date="2013" name="Genetics">
        <title>The draft genome and transcriptome of Panagrellus redivivus are shaped by the harsh demands of a free-living lifestyle.</title>
        <authorList>
            <person name="Srinivasan J."/>
            <person name="Dillman A.R."/>
            <person name="Macchietto M.G."/>
            <person name="Heikkinen L."/>
            <person name="Lakso M."/>
            <person name="Fracchia K.M."/>
            <person name="Antoshechkin I."/>
            <person name="Mortazavi A."/>
            <person name="Wong G."/>
            <person name="Sternberg P.W."/>
        </authorList>
    </citation>
    <scope>NUCLEOTIDE SEQUENCE [LARGE SCALE GENOMIC DNA]</scope>
    <source>
        <strain evidence="2">MT8872</strain>
    </source>
</reference>
<organism evidence="2 3">
    <name type="scientific">Panagrellus redivivus</name>
    <name type="common">Microworm</name>
    <dbReference type="NCBI Taxonomy" id="6233"/>
    <lineage>
        <taxon>Eukaryota</taxon>
        <taxon>Metazoa</taxon>
        <taxon>Ecdysozoa</taxon>
        <taxon>Nematoda</taxon>
        <taxon>Chromadorea</taxon>
        <taxon>Rhabditida</taxon>
        <taxon>Tylenchina</taxon>
        <taxon>Panagrolaimomorpha</taxon>
        <taxon>Panagrolaimoidea</taxon>
        <taxon>Panagrolaimidae</taxon>
        <taxon>Panagrellus</taxon>
    </lineage>
</organism>
<evidence type="ECO:0000256" key="1">
    <source>
        <dbReference type="SAM" id="MobiDB-lite"/>
    </source>
</evidence>
<feature type="region of interest" description="Disordered" evidence="1">
    <location>
        <begin position="1"/>
        <end position="36"/>
    </location>
</feature>
<feature type="compositionally biased region" description="Polar residues" evidence="1">
    <location>
        <begin position="1"/>
        <end position="12"/>
    </location>
</feature>
<reference evidence="3" key="2">
    <citation type="submission" date="2020-10" db="UniProtKB">
        <authorList>
            <consortium name="WormBaseParasite"/>
        </authorList>
    </citation>
    <scope>IDENTIFICATION</scope>
</reference>
<dbReference type="Proteomes" id="UP000492821">
    <property type="component" value="Unassembled WGS sequence"/>
</dbReference>
<feature type="compositionally biased region" description="Basic and acidic residues" evidence="1">
    <location>
        <begin position="188"/>
        <end position="205"/>
    </location>
</feature>
<evidence type="ECO:0000313" key="3">
    <source>
        <dbReference type="WBParaSite" id="Pan_g8937.t1"/>
    </source>
</evidence>
<dbReference type="AlphaFoldDB" id="A0A7E4WCN9"/>